<dbReference type="EMBL" id="CT868672">
    <property type="protein sequence ID" value="CAK93507.1"/>
    <property type="molecule type" value="Genomic_DNA"/>
</dbReference>
<dbReference type="GeneID" id="5046689"/>
<organism evidence="1 2">
    <name type="scientific">Paramecium tetraurelia</name>
    <dbReference type="NCBI Taxonomy" id="5888"/>
    <lineage>
        <taxon>Eukaryota</taxon>
        <taxon>Sar</taxon>
        <taxon>Alveolata</taxon>
        <taxon>Ciliophora</taxon>
        <taxon>Intramacronucleata</taxon>
        <taxon>Oligohymenophorea</taxon>
        <taxon>Peniculida</taxon>
        <taxon>Parameciidae</taxon>
        <taxon>Paramecium</taxon>
    </lineage>
</organism>
<evidence type="ECO:0000313" key="2">
    <source>
        <dbReference type="Proteomes" id="UP000000600"/>
    </source>
</evidence>
<protein>
    <submittedName>
        <fullName evidence="1">Uncharacterized protein</fullName>
    </submittedName>
</protein>
<dbReference type="HOGENOM" id="CLU_1800215_0_0_1"/>
<dbReference type="AlphaFoldDB" id="A0EDZ0"/>
<dbReference type="InParanoid" id="A0EDZ0"/>
<gene>
    <name evidence="1" type="ORF">GSPATT00025851001</name>
</gene>
<dbReference type="Proteomes" id="UP000000600">
    <property type="component" value="Unassembled WGS sequence"/>
</dbReference>
<name>A0EDZ0_PARTE</name>
<dbReference type="KEGG" id="ptm:GSPATT00025851001"/>
<reference evidence="1 2" key="1">
    <citation type="journal article" date="2006" name="Nature">
        <title>Global trends of whole-genome duplications revealed by the ciliate Paramecium tetraurelia.</title>
        <authorList>
            <consortium name="Genoscope"/>
            <person name="Aury J.-M."/>
            <person name="Jaillon O."/>
            <person name="Duret L."/>
            <person name="Noel B."/>
            <person name="Jubin C."/>
            <person name="Porcel B.M."/>
            <person name="Segurens B."/>
            <person name="Daubin V."/>
            <person name="Anthouard V."/>
            <person name="Aiach N."/>
            <person name="Arnaiz O."/>
            <person name="Billaut A."/>
            <person name="Beisson J."/>
            <person name="Blanc I."/>
            <person name="Bouhouche K."/>
            <person name="Camara F."/>
            <person name="Duharcourt S."/>
            <person name="Guigo R."/>
            <person name="Gogendeau D."/>
            <person name="Katinka M."/>
            <person name="Keller A.-M."/>
            <person name="Kissmehl R."/>
            <person name="Klotz C."/>
            <person name="Koll F."/>
            <person name="Le Moue A."/>
            <person name="Lepere C."/>
            <person name="Malinsky S."/>
            <person name="Nowacki M."/>
            <person name="Nowak J.K."/>
            <person name="Plattner H."/>
            <person name="Poulain J."/>
            <person name="Ruiz F."/>
            <person name="Serrano V."/>
            <person name="Zagulski M."/>
            <person name="Dessen P."/>
            <person name="Betermier M."/>
            <person name="Weissenbach J."/>
            <person name="Scarpelli C."/>
            <person name="Schachter V."/>
            <person name="Sperling L."/>
            <person name="Meyer E."/>
            <person name="Cohen J."/>
            <person name="Wincker P."/>
        </authorList>
    </citation>
    <scope>NUCLEOTIDE SEQUENCE [LARGE SCALE GENOMIC DNA]</scope>
    <source>
        <strain evidence="1 2">Stock d4-2</strain>
    </source>
</reference>
<dbReference type="RefSeq" id="XP_001460904.1">
    <property type="nucleotide sequence ID" value="XM_001460867.1"/>
</dbReference>
<evidence type="ECO:0000313" key="1">
    <source>
        <dbReference type="EMBL" id="CAK93507.1"/>
    </source>
</evidence>
<sequence length="144" mass="17166">MKYPKNNNKQPPRELKEPSYLQCMKLSQYQIENQSQIKIVKKRSEFTMFSSRFPETKANLITLTKWMNQETSQVNLMSRKKSMLIVKKHLDSQNQSQQLIGLNLLLQTKQDHTMNDNSISYIKLPFETQRKISKNQDQFKIIKR</sequence>
<accession>A0EDZ0</accession>
<proteinExistence type="predicted"/>
<keyword evidence="2" id="KW-1185">Reference proteome</keyword>